<sequence length="133" mass="14002">MAWSSWIPLLVAVCAAVMAFASGTLTERSKRRNSLRTEAYADYLSAVARSGAPGDRHKVLADAALAKCKIVIHGSAGVISALKAFETSGAVATTEEGRERLISLVVAMRGDSKVSRGDIASLLLGEPQSTVRE</sequence>
<evidence type="ECO:0000256" key="1">
    <source>
        <dbReference type="SAM" id="Phobius"/>
    </source>
</evidence>
<dbReference type="Proteomes" id="UP000217163">
    <property type="component" value="Unassembled WGS sequence"/>
</dbReference>
<reference evidence="3" key="1">
    <citation type="journal article" date="2016" name="Sci. Rep.">
        <title>Genome analysis of the kiwifruit canker pathogen Pseudomonas syringae pv. actinidiae biovar 5.</title>
        <authorList>
            <person name="Fujikawa T."/>
            <person name="Sawada H."/>
        </authorList>
    </citation>
    <scope>NUCLEOTIDE SEQUENCE [LARGE SCALE GENOMIC DNA]</scope>
    <source>
        <strain evidence="3">MAFF 212061</strain>
    </source>
</reference>
<gene>
    <name evidence="2" type="ORF">CFN58_01160</name>
</gene>
<keyword evidence="1" id="KW-0472">Membrane</keyword>
<dbReference type="AlphaFoldDB" id="A0A261WNY2"/>
<accession>A0A261WNY2</accession>
<dbReference type="EMBL" id="NKQU01000011">
    <property type="protein sequence ID" value="OZI87859.1"/>
    <property type="molecule type" value="Genomic_DNA"/>
</dbReference>
<feature type="transmembrane region" description="Helical" evidence="1">
    <location>
        <begin position="6"/>
        <end position="26"/>
    </location>
</feature>
<comment type="caution">
    <text evidence="2">The sequence shown here is derived from an EMBL/GenBank/DDBJ whole genome shotgun (WGS) entry which is preliminary data.</text>
</comment>
<proteinExistence type="predicted"/>
<evidence type="ECO:0000313" key="3">
    <source>
        <dbReference type="Proteomes" id="UP000217163"/>
    </source>
</evidence>
<name>A0A261WNY2_9PSED</name>
<keyword evidence="1" id="KW-1133">Transmembrane helix</keyword>
<organism evidence="2 3">
    <name type="scientific">Pseudomonas avellanae</name>
    <dbReference type="NCBI Taxonomy" id="46257"/>
    <lineage>
        <taxon>Bacteria</taxon>
        <taxon>Pseudomonadati</taxon>
        <taxon>Pseudomonadota</taxon>
        <taxon>Gammaproteobacteria</taxon>
        <taxon>Pseudomonadales</taxon>
        <taxon>Pseudomonadaceae</taxon>
        <taxon>Pseudomonas</taxon>
    </lineage>
</organism>
<keyword evidence="1" id="KW-0812">Transmembrane</keyword>
<protein>
    <submittedName>
        <fullName evidence="2">Uncharacterized protein</fullName>
    </submittedName>
</protein>
<evidence type="ECO:0000313" key="2">
    <source>
        <dbReference type="EMBL" id="OZI87859.1"/>
    </source>
</evidence>